<reference evidence="2" key="1">
    <citation type="submission" date="2021-01" db="EMBL/GenBank/DDBJ databases">
        <title>Adiantum capillus-veneris genome.</title>
        <authorList>
            <person name="Fang Y."/>
            <person name="Liao Q."/>
        </authorList>
    </citation>
    <scope>NUCLEOTIDE SEQUENCE</scope>
    <source>
        <strain evidence="2">H3</strain>
        <tissue evidence="2">Leaf</tissue>
    </source>
</reference>
<protein>
    <recommendedName>
        <fullName evidence="1">LRAT domain-containing protein</fullName>
    </recommendedName>
</protein>
<feature type="domain" description="LRAT" evidence="1">
    <location>
        <begin position="20"/>
        <end position="141"/>
    </location>
</feature>
<dbReference type="Proteomes" id="UP000886520">
    <property type="component" value="Chromosome 8"/>
</dbReference>
<keyword evidence="3" id="KW-1185">Reference proteome</keyword>
<evidence type="ECO:0000313" key="3">
    <source>
        <dbReference type="Proteomes" id="UP000886520"/>
    </source>
</evidence>
<evidence type="ECO:0000259" key="1">
    <source>
        <dbReference type="PROSITE" id="PS51934"/>
    </source>
</evidence>
<evidence type="ECO:0000313" key="2">
    <source>
        <dbReference type="EMBL" id="KAI5076284.1"/>
    </source>
</evidence>
<dbReference type="Pfam" id="PF04970">
    <property type="entry name" value="LRAT"/>
    <property type="match status" value="1"/>
</dbReference>
<dbReference type="AlphaFoldDB" id="A0A9D4ZI36"/>
<comment type="caution">
    <text evidence="2">The sequence shown here is derived from an EMBL/GenBank/DDBJ whole genome shotgun (WGS) entry which is preliminary data.</text>
</comment>
<dbReference type="Gene3D" id="3.90.1720.10">
    <property type="entry name" value="endopeptidase domain like (from Nostoc punctiforme)"/>
    <property type="match status" value="1"/>
</dbReference>
<dbReference type="PANTHER" id="PTHR46137">
    <property type="entry name" value="OS05G0310600 PROTEIN"/>
    <property type="match status" value="1"/>
</dbReference>
<name>A0A9D4ZI36_ADICA</name>
<dbReference type="PROSITE" id="PS51934">
    <property type="entry name" value="LRAT"/>
    <property type="match status" value="1"/>
</dbReference>
<accession>A0A9D4ZI36</accession>
<gene>
    <name evidence="2" type="ORF">GOP47_0008349</name>
</gene>
<dbReference type="InterPro" id="IPR007053">
    <property type="entry name" value="LRAT_dom"/>
</dbReference>
<organism evidence="2 3">
    <name type="scientific">Adiantum capillus-veneris</name>
    <name type="common">Maidenhair fern</name>
    <dbReference type="NCBI Taxonomy" id="13818"/>
    <lineage>
        <taxon>Eukaryota</taxon>
        <taxon>Viridiplantae</taxon>
        <taxon>Streptophyta</taxon>
        <taxon>Embryophyta</taxon>
        <taxon>Tracheophyta</taxon>
        <taxon>Polypodiopsida</taxon>
        <taxon>Polypodiidae</taxon>
        <taxon>Polypodiales</taxon>
        <taxon>Pteridineae</taxon>
        <taxon>Pteridaceae</taxon>
        <taxon>Vittarioideae</taxon>
        <taxon>Adiantum</taxon>
    </lineage>
</organism>
<sequence length="230" mass="25282">MGVLSNRVSREELQAGDHVYSWRFAYSYAHHGIYVGDGKVIHFTRGQGQELGTGTVLDNVLSNCFLCGYPLYRFEYGENTAVFLFKARGGTCTLALADASEVVLHRAKYLLENGFGGYHIFRKNCEDFAMYCKTGLLIVDGNSIGTSGQASSFLGAPLAAVASSPLRFIMAEPWGLVAVSASMYCLSRYVADLGNRRDVTKVAVEDLVAQVIPEALVTPLRIEEMERKEK</sequence>
<dbReference type="EMBL" id="JABFUD020000008">
    <property type="protein sequence ID" value="KAI5076284.1"/>
    <property type="molecule type" value="Genomic_DNA"/>
</dbReference>
<dbReference type="OrthoDB" id="421951at2759"/>
<dbReference type="PANTHER" id="PTHR46137:SF3">
    <property type="entry name" value="OS05G0310600 PROTEIN"/>
    <property type="match status" value="1"/>
</dbReference>
<proteinExistence type="predicted"/>